<evidence type="ECO:0000259" key="1">
    <source>
        <dbReference type="Pfam" id="PF19054"/>
    </source>
</evidence>
<organism evidence="2 3">
    <name type="scientific">Wenjunlia vitaminophila</name>
    <name type="common">Streptomyces vitaminophilus</name>
    <dbReference type="NCBI Taxonomy" id="76728"/>
    <lineage>
        <taxon>Bacteria</taxon>
        <taxon>Bacillati</taxon>
        <taxon>Actinomycetota</taxon>
        <taxon>Actinomycetes</taxon>
        <taxon>Kitasatosporales</taxon>
        <taxon>Streptomycetaceae</taxon>
        <taxon>Wenjunlia</taxon>
    </lineage>
</organism>
<dbReference type="EMBL" id="LLZU01000038">
    <property type="protein sequence ID" value="KRV46967.1"/>
    <property type="molecule type" value="Genomic_DNA"/>
</dbReference>
<dbReference type="STRING" id="76728.AQ490_09390"/>
<gene>
    <name evidence="2" type="ORF">AQ490_09390</name>
</gene>
<proteinExistence type="predicted"/>
<dbReference type="AlphaFoldDB" id="A0A0T6LLJ0"/>
<feature type="domain" description="DUF5753" evidence="1">
    <location>
        <begin position="2"/>
        <end position="54"/>
    </location>
</feature>
<sequence>MGFADSVDPEIVYLDSMAGDLFLEAEVEVRRYDAMFDNLRAQALSPDDTLDLITTLINEMR</sequence>
<dbReference type="Proteomes" id="UP000050867">
    <property type="component" value="Unassembled WGS sequence"/>
</dbReference>
<protein>
    <recommendedName>
        <fullName evidence="1">DUF5753 domain-containing protein</fullName>
    </recommendedName>
</protein>
<dbReference type="InterPro" id="IPR043917">
    <property type="entry name" value="DUF5753"/>
</dbReference>
<accession>A0A0T6LLJ0</accession>
<name>A0A0T6LLJ0_WENVI</name>
<reference evidence="2 3" key="1">
    <citation type="submission" date="2015-10" db="EMBL/GenBank/DDBJ databases">
        <title>Draft genome sequence of pyrrolomycin-producing Streptomyces vitaminophilus.</title>
        <authorList>
            <person name="Graham D.E."/>
            <person name="Mahan K.M."/>
            <person name="Klingeman D.M."/>
            <person name="Hettich R.L."/>
            <person name="Parry R.J."/>
        </authorList>
    </citation>
    <scope>NUCLEOTIDE SEQUENCE [LARGE SCALE GENOMIC DNA]</scope>
    <source>
        <strain evidence="2 3">ATCC 31673</strain>
    </source>
</reference>
<evidence type="ECO:0000313" key="2">
    <source>
        <dbReference type="EMBL" id="KRV46967.1"/>
    </source>
</evidence>
<dbReference type="eggNOG" id="COG3620">
    <property type="taxonomic scope" value="Bacteria"/>
</dbReference>
<dbReference type="Pfam" id="PF19054">
    <property type="entry name" value="DUF5753"/>
    <property type="match status" value="1"/>
</dbReference>
<evidence type="ECO:0000313" key="3">
    <source>
        <dbReference type="Proteomes" id="UP000050867"/>
    </source>
</evidence>
<comment type="caution">
    <text evidence="2">The sequence shown here is derived from an EMBL/GenBank/DDBJ whole genome shotgun (WGS) entry which is preliminary data.</text>
</comment>
<keyword evidence="3" id="KW-1185">Reference proteome</keyword>